<evidence type="ECO:0000313" key="2">
    <source>
        <dbReference type="Proteomes" id="UP000034581"/>
    </source>
</evidence>
<reference evidence="1 2" key="1">
    <citation type="journal article" date="2015" name="Nature">
        <title>rRNA introns, odd ribosomes, and small enigmatic genomes across a large radiation of phyla.</title>
        <authorList>
            <person name="Brown C.T."/>
            <person name="Hug L.A."/>
            <person name="Thomas B.C."/>
            <person name="Sharon I."/>
            <person name="Castelle C.J."/>
            <person name="Singh A."/>
            <person name="Wilkins M.J."/>
            <person name="Williams K.H."/>
            <person name="Banfield J.F."/>
        </authorList>
    </citation>
    <scope>NUCLEOTIDE SEQUENCE [LARGE SCALE GENOMIC DNA]</scope>
</reference>
<sequence>MNDEVTQIPLYERIPNNDAVAEWLAVGTLNGVVKKLLMRDGIITVNNEGVMIAQDVGIEPYRIRDEVARQIFAEAKGNVEVSIKLPKSEVKQDPLKGKRKGVNYMQRNGIKLSIKDEQHNIFACELYPATADKKIKDGSDESWEALTNQEVRTLIQVIETGILAS</sequence>
<protein>
    <submittedName>
        <fullName evidence="1">Uncharacterized protein</fullName>
    </submittedName>
</protein>
<organism evidence="1 2">
    <name type="scientific">candidate division CPR3 bacterium GW2011_GWF2_35_18</name>
    <dbReference type="NCBI Taxonomy" id="1618350"/>
    <lineage>
        <taxon>Bacteria</taxon>
        <taxon>Bacteria division CPR3</taxon>
    </lineage>
</organism>
<gene>
    <name evidence="1" type="ORF">UR67_C0001G0020</name>
</gene>
<accession>A0A0G0C206</accession>
<evidence type="ECO:0000313" key="1">
    <source>
        <dbReference type="EMBL" id="KKP70111.1"/>
    </source>
</evidence>
<dbReference type="AlphaFoldDB" id="A0A0G0C206"/>
<dbReference type="STRING" id="1618350.UR67_C0001G0020"/>
<name>A0A0G0C206_UNCC3</name>
<dbReference type="Proteomes" id="UP000034581">
    <property type="component" value="Unassembled WGS sequence"/>
</dbReference>
<dbReference type="EMBL" id="LBQB01000001">
    <property type="protein sequence ID" value="KKP70111.1"/>
    <property type="molecule type" value="Genomic_DNA"/>
</dbReference>
<proteinExistence type="predicted"/>
<comment type="caution">
    <text evidence="1">The sequence shown here is derived from an EMBL/GenBank/DDBJ whole genome shotgun (WGS) entry which is preliminary data.</text>
</comment>